<evidence type="ECO:0000313" key="1">
    <source>
        <dbReference type="EMBL" id="ALU12808.1"/>
    </source>
</evidence>
<dbReference type="GeneID" id="30680912"/>
<organism evidence="1 2">
    <name type="scientific">Ignicoccus islandicus DSM 13165</name>
    <dbReference type="NCBI Taxonomy" id="940295"/>
    <lineage>
        <taxon>Archaea</taxon>
        <taxon>Thermoproteota</taxon>
        <taxon>Thermoprotei</taxon>
        <taxon>Desulfurococcales</taxon>
        <taxon>Desulfurococcaceae</taxon>
        <taxon>Ignicoccus</taxon>
    </lineage>
</organism>
<protein>
    <submittedName>
        <fullName evidence="1">Uncharacterized protein</fullName>
    </submittedName>
</protein>
<sequence>MPLEVKKYNSLKELLSDMENSVNISKENLQRVLNIIEEEWTGEGEGSASYPGITILVDPNKEMVIKQTLRVLTYTMKSLSTLRSSIAIFRSIFSEPELESEIEVEAIWDGLRPRVAIIRL</sequence>
<dbReference type="EMBL" id="CP006867">
    <property type="protein sequence ID" value="ALU12808.1"/>
    <property type="molecule type" value="Genomic_DNA"/>
</dbReference>
<keyword evidence="2" id="KW-1185">Reference proteome</keyword>
<gene>
    <name evidence="1" type="ORF">EYM_07700</name>
</gene>
<dbReference type="Proteomes" id="UP000060778">
    <property type="component" value="Chromosome"/>
</dbReference>
<dbReference type="AlphaFoldDB" id="A0A0U3F9V5"/>
<dbReference type="KEGG" id="iis:EYM_07700"/>
<proteinExistence type="predicted"/>
<name>A0A0U3F9V5_9CREN</name>
<reference evidence="1 2" key="1">
    <citation type="submission" date="2013-11" db="EMBL/GenBank/DDBJ databases">
        <title>Comparative genomics of Ignicoccus.</title>
        <authorList>
            <person name="Podar M."/>
        </authorList>
    </citation>
    <scope>NUCLEOTIDE SEQUENCE [LARGE SCALE GENOMIC DNA]</scope>
    <source>
        <strain evidence="1 2">DSM 13165</strain>
    </source>
</reference>
<accession>A0A0U3F9V5</accession>
<evidence type="ECO:0000313" key="2">
    <source>
        <dbReference type="Proteomes" id="UP000060778"/>
    </source>
</evidence>
<dbReference type="RefSeq" id="WP_075050494.1">
    <property type="nucleotide sequence ID" value="NZ_CP006867.1"/>
</dbReference>